<feature type="region of interest" description="Disordered" evidence="1">
    <location>
        <begin position="1"/>
        <end position="41"/>
    </location>
</feature>
<protein>
    <submittedName>
        <fullName evidence="2">Uncharacterized protein</fullName>
    </submittedName>
</protein>
<keyword evidence="3" id="KW-1185">Reference proteome</keyword>
<evidence type="ECO:0000313" key="3">
    <source>
        <dbReference type="Proteomes" id="UP000053257"/>
    </source>
</evidence>
<reference evidence="2 3" key="1">
    <citation type="journal article" date="2014" name="PLoS Genet.">
        <title>Analysis of the Phlebiopsis gigantea genome, transcriptome and secretome provides insight into its pioneer colonization strategies of wood.</title>
        <authorList>
            <person name="Hori C."/>
            <person name="Ishida T."/>
            <person name="Igarashi K."/>
            <person name="Samejima M."/>
            <person name="Suzuki H."/>
            <person name="Master E."/>
            <person name="Ferreira P."/>
            <person name="Ruiz-Duenas F.J."/>
            <person name="Held B."/>
            <person name="Canessa P."/>
            <person name="Larrondo L.F."/>
            <person name="Schmoll M."/>
            <person name="Druzhinina I.S."/>
            <person name="Kubicek C.P."/>
            <person name="Gaskell J.A."/>
            <person name="Kersten P."/>
            <person name="St John F."/>
            <person name="Glasner J."/>
            <person name="Sabat G."/>
            <person name="Splinter BonDurant S."/>
            <person name="Syed K."/>
            <person name="Yadav J."/>
            <person name="Mgbeahuruike A.C."/>
            <person name="Kovalchuk A."/>
            <person name="Asiegbu F.O."/>
            <person name="Lackner G."/>
            <person name="Hoffmeister D."/>
            <person name="Rencoret J."/>
            <person name="Gutierrez A."/>
            <person name="Sun H."/>
            <person name="Lindquist E."/>
            <person name="Barry K."/>
            <person name="Riley R."/>
            <person name="Grigoriev I.V."/>
            <person name="Henrissat B."/>
            <person name="Kues U."/>
            <person name="Berka R.M."/>
            <person name="Martinez A.T."/>
            <person name="Covert S.F."/>
            <person name="Blanchette R.A."/>
            <person name="Cullen D."/>
        </authorList>
    </citation>
    <scope>NUCLEOTIDE SEQUENCE [LARGE SCALE GENOMIC DNA]</scope>
    <source>
        <strain evidence="2 3">11061_1 CR5-6</strain>
    </source>
</reference>
<dbReference type="EMBL" id="KN840443">
    <property type="protein sequence ID" value="KIP11859.1"/>
    <property type="molecule type" value="Genomic_DNA"/>
</dbReference>
<evidence type="ECO:0000256" key="1">
    <source>
        <dbReference type="SAM" id="MobiDB-lite"/>
    </source>
</evidence>
<dbReference type="HOGENOM" id="CLU_1525721_0_0_1"/>
<sequence>MAWARGPSHPSIPANPPAALAGTRSQHSNPPAAPTNPASVRAWGTSKDATEFASALPDLLLTSPYRTPTRARDLRLHSDGPTPPRLPKALRACGVHLRRALRSKVRSFATPTLHTADSMFDVFISRLLGHDRANDCVSIRLFVVIDERGATSYHIIHAVEFGWYYQRGETEEKIEK</sequence>
<accession>A0A0C3P1Z3</accession>
<proteinExistence type="predicted"/>
<organism evidence="2 3">
    <name type="scientific">Phlebiopsis gigantea (strain 11061_1 CR5-6)</name>
    <name type="common">White-rot fungus</name>
    <name type="synonym">Peniophora gigantea</name>
    <dbReference type="NCBI Taxonomy" id="745531"/>
    <lineage>
        <taxon>Eukaryota</taxon>
        <taxon>Fungi</taxon>
        <taxon>Dikarya</taxon>
        <taxon>Basidiomycota</taxon>
        <taxon>Agaricomycotina</taxon>
        <taxon>Agaricomycetes</taxon>
        <taxon>Polyporales</taxon>
        <taxon>Phanerochaetaceae</taxon>
        <taxon>Phlebiopsis</taxon>
    </lineage>
</organism>
<evidence type="ECO:0000313" key="2">
    <source>
        <dbReference type="EMBL" id="KIP11859.1"/>
    </source>
</evidence>
<name>A0A0C3P1Z3_PHLG1</name>
<gene>
    <name evidence="2" type="ORF">PHLGIDRAFT_417719</name>
</gene>
<dbReference type="AlphaFoldDB" id="A0A0C3P1Z3"/>
<dbReference type="Proteomes" id="UP000053257">
    <property type="component" value="Unassembled WGS sequence"/>
</dbReference>